<dbReference type="EMBL" id="CAJVPQ010029896">
    <property type="protein sequence ID" value="CAG8775796.1"/>
    <property type="molecule type" value="Genomic_DNA"/>
</dbReference>
<dbReference type="GO" id="GO:0020037">
    <property type="term" value="F:heme binding"/>
    <property type="evidence" value="ECO:0007669"/>
    <property type="project" value="InterPro"/>
</dbReference>
<feature type="non-terminal residue" evidence="6">
    <location>
        <position position="65"/>
    </location>
</feature>
<organism evidence="6 7">
    <name type="scientific">Funneliformis caledonium</name>
    <dbReference type="NCBI Taxonomy" id="1117310"/>
    <lineage>
        <taxon>Eukaryota</taxon>
        <taxon>Fungi</taxon>
        <taxon>Fungi incertae sedis</taxon>
        <taxon>Mucoromycota</taxon>
        <taxon>Glomeromycotina</taxon>
        <taxon>Glomeromycetes</taxon>
        <taxon>Glomerales</taxon>
        <taxon>Glomeraceae</taxon>
        <taxon>Funneliformis</taxon>
    </lineage>
</organism>
<keyword evidence="4 5" id="KW-0408">Iron</keyword>
<dbReference type="Gene3D" id="1.10.630.10">
    <property type="entry name" value="Cytochrome P450"/>
    <property type="match status" value="1"/>
</dbReference>
<evidence type="ECO:0000256" key="2">
    <source>
        <dbReference type="ARBA" id="ARBA00010617"/>
    </source>
</evidence>
<comment type="similarity">
    <text evidence="2">Belongs to the cytochrome P450 family.</text>
</comment>
<evidence type="ECO:0000256" key="3">
    <source>
        <dbReference type="ARBA" id="ARBA00022723"/>
    </source>
</evidence>
<evidence type="ECO:0000256" key="5">
    <source>
        <dbReference type="PIRSR" id="PIRSR602403-1"/>
    </source>
</evidence>
<evidence type="ECO:0000313" key="7">
    <source>
        <dbReference type="Proteomes" id="UP000789570"/>
    </source>
</evidence>
<evidence type="ECO:0000313" key="6">
    <source>
        <dbReference type="EMBL" id="CAG8775796.1"/>
    </source>
</evidence>
<dbReference type="InterPro" id="IPR036396">
    <property type="entry name" value="Cyt_P450_sf"/>
</dbReference>
<keyword evidence="7" id="KW-1185">Reference proteome</keyword>
<dbReference type="GO" id="GO:0005506">
    <property type="term" value="F:iron ion binding"/>
    <property type="evidence" value="ECO:0007669"/>
    <property type="project" value="InterPro"/>
</dbReference>
<reference evidence="6" key="1">
    <citation type="submission" date="2021-06" db="EMBL/GenBank/DDBJ databases">
        <authorList>
            <person name="Kallberg Y."/>
            <person name="Tangrot J."/>
            <person name="Rosling A."/>
        </authorList>
    </citation>
    <scope>NUCLEOTIDE SEQUENCE</scope>
    <source>
        <strain evidence="6">UK204</strain>
    </source>
</reference>
<keyword evidence="5" id="KW-0349">Heme</keyword>
<protein>
    <submittedName>
        <fullName evidence="6">12223_t:CDS:1</fullName>
    </submittedName>
</protein>
<evidence type="ECO:0000256" key="4">
    <source>
        <dbReference type="ARBA" id="ARBA00023004"/>
    </source>
</evidence>
<dbReference type="OrthoDB" id="1470350at2759"/>
<keyword evidence="3 5" id="KW-0479">Metal-binding</keyword>
<dbReference type="AlphaFoldDB" id="A0A9N9JCM5"/>
<dbReference type="SUPFAM" id="SSF48264">
    <property type="entry name" value="Cytochrome P450"/>
    <property type="match status" value="1"/>
</dbReference>
<accession>A0A9N9JCM5</accession>
<dbReference type="InterPro" id="IPR001128">
    <property type="entry name" value="Cyt_P450"/>
</dbReference>
<comment type="cofactor">
    <cofactor evidence="1 5">
        <name>heme</name>
        <dbReference type="ChEBI" id="CHEBI:30413"/>
    </cofactor>
</comment>
<comment type="caution">
    <text evidence="6">The sequence shown here is derived from an EMBL/GenBank/DDBJ whole genome shotgun (WGS) entry which is preliminary data.</text>
</comment>
<gene>
    <name evidence="6" type="ORF">FCALED_LOCUS17819</name>
</gene>
<proteinExistence type="inferred from homology"/>
<feature type="binding site" description="axial binding residue" evidence="5">
    <location>
        <position position="56"/>
    </location>
    <ligand>
        <name>heme</name>
        <dbReference type="ChEBI" id="CHEBI:30413"/>
    </ligand>
    <ligandPart>
        <name>Fe</name>
        <dbReference type="ChEBI" id="CHEBI:18248"/>
    </ligandPart>
</feature>
<dbReference type="Proteomes" id="UP000789570">
    <property type="component" value="Unassembled WGS sequence"/>
</dbReference>
<name>A0A9N9JCM5_9GLOM</name>
<dbReference type="GO" id="GO:0004497">
    <property type="term" value="F:monooxygenase activity"/>
    <property type="evidence" value="ECO:0007669"/>
    <property type="project" value="InterPro"/>
</dbReference>
<dbReference type="GO" id="GO:0016705">
    <property type="term" value="F:oxidoreductase activity, acting on paired donors, with incorporation or reduction of molecular oxygen"/>
    <property type="evidence" value="ECO:0007669"/>
    <property type="project" value="InterPro"/>
</dbReference>
<dbReference type="InterPro" id="IPR002403">
    <property type="entry name" value="Cyt_P450_E_grp-IV"/>
</dbReference>
<dbReference type="Pfam" id="PF00067">
    <property type="entry name" value="p450"/>
    <property type="match status" value="1"/>
</dbReference>
<feature type="non-terminal residue" evidence="6">
    <location>
        <position position="1"/>
    </location>
</feature>
<evidence type="ECO:0000256" key="1">
    <source>
        <dbReference type="ARBA" id="ARBA00001971"/>
    </source>
</evidence>
<sequence length="65" mass="7535">DLGGKRWETNTTFFIQHESPDFWKSPDQFILENFKKSDHKIVKNTYSPFGGAIRICPGKNMAMVE</sequence>
<dbReference type="PRINTS" id="PR00465">
    <property type="entry name" value="EP450IV"/>
</dbReference>